<dbReference type="GeneID" id="60238830"/>
<keyword evidence="1" id="KW-0934">Plastid</keyword>
<organism evidence="1">
    <name type="scientific">Incarvillea sinensis</name>
    <dbReference type="NCBI Taxonomy" id="291312"/>
    <lineage>
        <taxon>Eukaryota</taxon>
        <taxon>Viridiplantae</taxon>
        <taxon>Streptophyta</taxon>
        <taxon>Embryophyta</taxon>
        <taxon>Tracheophyta</taxon>
        <taxon>Spermatophyta</taxon>
        <taxon>Magnoliopsida</taxon>
        <taxon>eudicotyledons</taxon>
        <taxon>Gunneridae</taxon>
        <taxon>Pentapetalae</taxon>
        <taxon>asterids</taxon>
        <taxon>lamiids</taxon>
        <taxon>Lamiales</taxon>
        <taxon>Bignoniaceae</taxon>
        <taxon>Tecomeae</taxon>
        <taxon>Incarvillea</taxon>
    </lineage>
</organism>
<gene>
    <name evidence="1" type="primary">rpl23</name>
</gene>
<keyword evidence="1" id="KW-0687">Ribonucleoprotein</keyword>
<dbReference type="GO" id="GO:0005840">
    <property type="term" value="C:ribosome"/>
    <property type="evidence" value="ECO:0007669"/>
    <property type="project" value="UniProtKB-KW"/>
</dbReference>
<proteinExistence type="predicted"/>
<protein>
    <submittedName>
        <fullName evidence="1">Ribosomal protein L23</fullName>
    </submittedName>
</protein>
<dbReference type="GeneID" id="60238783"/>
<name>A0A866VZY6_9LAMI</name>
<evidence type="ECO:0000313" key="1">
    <source>
        <dbReference type="EMBL" id="QOE76751.1"/>
    </source>
</evidence>
<keyword evidence="1" id="KW-0150">Chloroplast</keyword>
<reference evidence="1" key="1">
    <citation type="submission" date="2020-08" db="EMBL/GenBank/DDBJ databases">
        <authorList>
            <person name="Chen S."/>
        </authorList>
    </citation>
    <scope>NUCLEOTIDE SEQUENCE</scope>
</reference>
<dbReference type="AlphaFoldDB" id="A0A866VZY6"/>
<accession>A0A866VZY6</accession>
<dbReference type="EMBL" id="MT937254">
    <property type="protein sequence ID" value="QOE76774.1"/>
    <property type="molecule type" value="Genomic_DNA"/>
</dbReference>
<dbReference type="RefSeq" id="YP_009946782.1">
    <property type="nucleotide sequence ID" value="NC_051523.1"/>
</dbReference>
<geneLocation type="chloroplast" evidence="1"/>
<dbReference type="RefSeq" id="YP_009946759.1">
    <property type="nucleotide sequence ID" value="NC_051523.1"/>
</dbReference>
<keyword evidence="1" id="KW-0689">Ribosomal protein</keyword>
<sequence length="66" mass="7647">MNSHRLSGKGRRTGPGHTMHYRRMIIPLQPGYSIPPPRKKRTKSKYLIAWRSISTKLLPRAHAMEP</sequence>
<dbReference type="EMBL" id="MT937254">
    <property type="protein sequence ID" value="QOE76751.1"/>
    <property type="molecule type" value="Genomic_DNA"/>
</dbReference>